<dbReference type="Pfam" id="PF01022">
    <property type="entry name" value="HTH_5"/>
    <property type="match status" value="1"/>
</dbReference>
<dbReference type="NCBIfam" id="NF033788">
    <property type="entry name" value="HTH_metalloreg"/>
    <property type="match status" value="1"/>
</dbReference>
<dbReference type="PANTHER" id="PTHR43132">
    <property type="entry name" value="ARSENICAL RESISTANCE OPERON REPRESSOR ARSR-RELATED"/>
    <property type="match status" value="1"/>
</dbReference>
<dbReference type="CDD" id="cd00090">
    <property type="entry name" value="HTH_ARSR"/>
    <property type="match status" value="1"/>
</dbReference>
<evidence type="ECO:0000256" key="3">
    <source>
        <dbReference type="ARBA" id="ARBA00023163"/>
    </source>
</evidence>
<dbReference type="InterPro" id="IPR001845">
    <property type="entry name" value="HTH_ArsR_DNA-bd_dom"/>
</dbReference>
<dbReference type="InterPro" id="IPR036388">
    <property type="entry name" value="WH-like_DNA-bd_sf"/>
</dbReference>
<reference evidence="5 6" key="1">
    <citation type="submission" date="2017-09" db="EMBL/GenBank/DDBJ databases">
        <title>Depth-based differentiation of microbial function through sediment-hosted aquifers and enrichment of novel symbionts in the deep terrestrial subsurface.</title>
        <authorList>
            <person name="Probst A.J."/>
            <person name="Ladd B."/>
            <person name="Jarett J.K."/>
            <person name="Geller-Mcgrath D.E."/>
            <person name="Sieber C.M."/>
            <person name="Emerson J.B."/>
            <person name="Anantharaman K."/>
            <person name="Thomas B.C."/>
            <person name="Malmstrom R."/>
            <person name="Stieglmeier M."/>
            <person name="Klingl A."/>
            <person name="Woyke T."/>
            <person name="Ryan C.M."/>
            <person name="Banfield J.F."/>
        </authorList>
    </citation>
    <scope>NUCLEOTIDE SEQUENCE [LARGE SCALE GENOMIC DNA]</scope>
    <source>
        <strain evidence="5">CG11_big_fil_rev_8_21_14_0_20_45_26</strain>
    </source>
</reference>
<gene>
    <name evidence="5" type="ORF">COV74_00950</name>
</gene>
<comment type="caution">
    <text evidence="5">The sequence shown here is derived from an EMBL/GenBank/DDBJ whole genome shotgun (WGS) entry which is preliminary data.</text>
</comment>
<evidence type="ECO:0000313" key="5">
    <source>
        <dbReference type="EMBL" id="PIQ87361.1"/>
    </source>
</evidence>
<proteinExistence type="predicted"/>
<dbReference type="SMART" id="SM00418">
    <property type="entry name" value="HTH_ARSR"/>
    <property type="match status" value="1"/>
</dbReference>
<keyword evidence="1" id="KW-0805">Transcription regulation</keyword>
<evidence type="ECO:0000256" key="1">
    <source>
        <dbReference type="ARBA" id="ARBA00023015"/>
    </source>
</evidence>
<dbReference type="SUPFAM" id="SSF46785">
    <property type="entry name" value="Winged helix' DNA-binding domain"/>
    <property type="match status" value="1"/>
</dbReference>
<dbReference type="InterPro" id="IPR036390">
    <property type="entry name" value="WH_DNA-bd_sf"/>
</dbReference>
<dbReference type="PROSITE" id="PS50987">
    <property type="entry name" value="HTH_ARSR_2"/>
    <property type="match status" value="1"/>
</dbReference>
<dbReference type="AlphaFoldDB" id="A0A2H0LSM7"/>
<dbReference type="PANTHER" id="PTHR43132:SF2">
    <property type="entry name" value="ARSENICAL RESISTANCE OPERON REPRESSOR ARSR-RELATED"/>
    <property type="match status" value="1"/>
</dbReference>
<dbReference type="EMBL" id="PCVY01000013">
    <property type="protein sequence ID" value="PIQ87361.1"/>
    <property type="molecule type" value="Genomic_DNA"/>
</dbReference>
<dbReference type="InterPro" id="IPR011991">
    <property type="entry name" value="ArsR-like_HTH"/>
</dbReference>
<dbReference type="Proteomes" id="UP000230859">
    <property type="component" value="Unassembled WGS sequence"/>
</dbReference>
<keyword evidence="3" id="KW-0804">Transcription</keyword>
<feature type="domain" description="HTH arsR-type" evidence="4">
    <location>
        <begin position="2"/>
        <end position="94"/>
    </location>
</feature>
<accession>A0A2H0LSM7</accession>
<dbReference type="PRINTS" id="PR00778">
    <property type="entry name" value="HTHARSR"/>
</dbReference>
<organism evidence="5 6">
    <name type="scientific">Candidatus Abzuiibacterium crystallinum</name>
    <dbReference type="NCBI Taxonomy" id="1974748"/>
    <lineage>
        <taxon>Bacteria</taxon>
        <taxon>Pseudomonadati</taxon>
        <taxon>Candidatus Omnitrophota</taxon>
        <taxon>Candidatus Abzuiibacterium</taxon>
    </lineage>
</organism>
<evidence type="ECO:0000256" key="2">
    <source>
        <dbReference type="ARBA" id="ARBA00023125"/>
    </source>
</evidence>
<protein>
    <submittedName>
        <fullName evidence="5">Transcriptional regulator</fullName>
    </submittedName>
</protein>
<dbReference type="Gene3D" id="1.10.10.10">
    <property type="entry name" value="Winged helix-like DNA-binding domain superfamily/Winged helix DNA-binding domain"/>
    <property type="match status" value="1"/>
</dbReference>
<dbReference type="InterPro" id="IPR051011">
    <property type="entry name" value="Metal_resp_trans_reg"/>
</dbReference>
<evidence type="ECO:0000259" key="4">
    <source>
        <dbReference type="PROSITE" id="PS50987"/>
    </source>
</evidence>
<dbReference type="GO" id="GO:0003700">
    <property type="term" value="F:DNA-binding transcription factor activity"/>
    <property type="evidence" value="ECO:0007669"/>
    <property type="project" value="InterPro"/>
</dbReference>
<keyword evidence="2" id="KW-0238">DNA-binding</keyword>
<name>A0A2H0LSM7_9BACT</name>
<evidence type="ECO:0000313" key="6">
    <source>
        <dbReference type="Proteomes" id="UP000230859"/>
    </source>
</evidence>
<dbReference type="GO" id="GO:0003677">
    <property type="term" value="F:DNA binding"/>
    <property type="evidence" value="ECO:0007669"/>
    <property type="project" value="UniProtKB-KW"/>
</dbReference>
<sequence length="94" mass="10547">MISPKKIQQAARVLKTIGHPDRLKIIEALKKNGEMSVSELMGALAMGQAPLSKHLAVMKRQHILKSKVHGNYRYYSILNANVVNVLKCMQRHGD</sequence>